<protein>
    <submittedName>
        <fullName evidence="1">Uncharacterized protein</fullName>
    </submittedName>
</protein>
<name>A0A2H9T4R8_9ZZZZ</name>
<comment type="caution">
    <text evidence="1">The sequence shown here is derived from an EMBL/GenBank/DDBJ whole genome shotgun (WGS) entry which is preliminary data.</text>
</comment>
<accession>A0A2H9T4R8</accession>
<proteinExistence type="predicted"/>
<dbReference type="AlphaFoldDB" id="A0A2H9T4R8"/>
<reference evidence="1" key="1">
    <citation type="journal article" date="2017" name="Appl. Environ. Microbiol.">
        <title>Molecular characterization of an Endozoicomonas-like organism causing infection in king scallop Pecten maximus L.</title>
        <authorList>
            <person name="Cano I."/>
            <person name="van Aerle R."/>
            <person name="Ross S."/>
            <person name="Verner-Jeffreys D.W."/>
            <person name="Paley R.K."/>
            <person name="Rimmer G."/>
            <person name="Ryder D."/>
            <person name="Hooper P."/>
            <person name="Stone D."/>
            <person name="Feist S.W."/>
        </authorList>
    </citation>
    <scope>NUCLEOTIDE SEQUENCE</scope>
</reference>
<sequence>MADLPNLDNKSAAHRAQRAKLSLRQHVCKLYFQSILYPFNFEIMSRGKSRAPLVEAAMFELSFPTRRDLTNFSLVETNN</sequence>
<organism evidence="1">
    <name type="scientific">invertebrate metagenome</name>
    <dbReference type="NCBI Taxonomy" id="1711999"/>
    <lineage>
        <taxon>unclassified sequences</taxon>
        <taxon>metagenomes</taxon>
        <taxon>organismal metagenomes</taxon>
    </lineage>
</organism>
<gene>
    <name evidence="1" type="ORF">CI610_02868</name>
</gene>
<evidence type="ECO:0000313" key="1">
    <source>
        <dbReference type="EMBL" id="PJE78201.1"/>
    </source>
</evidence>
<dbReference type="EMBL" id="NSIT01000234">
    <property type="protein sequence ID" value="PJE78201.1"/>
    <property type="molecule type" value="Genomic_DNA"/>
</dbReference>